<reference evidence="3" key="1">
    <citation type="submission" date="2019-12" db="EMBL/GenBank/DDBJ databases">
        <title>Genome sequencing and annotation of Brassica cretica.</title>
        <authorList>
            <person name="Studholme D.J."/>
            <person name="Sarris P.F."/>
        </authorList>
    </citation>
    <scope>NUCLEOTIDE SEQUENCE</scope>
    <source>
        <strain evidence="3">PFS-102/07</strain>
        <tissue evidence="3">Leaf</tissue>
    </source>
</reference>
<dbReference type="EMBL" id="QGKY02000190">
    <property type="protein sequence ID" value="KAF2590342.1"/>
    <property type="molecule type" value="Genomic_DNA"/>
</dbReference>
<evidence type="ECO:0008006" key="4">
    <source>
        <dbReference type="Google" id="ProtNLM"/>
    </source>
</evidence>
<organism evidence="3">
    <name type="scientific">Brassica cretica</name>
    <name type="common">Mustard</name>
    <dbReference type="NCBI Taxonomy" id="69181"/>
    <lineage>
        <taxon>Eukaryota</taxon>
        <taxon>Viridiplantae</taxon>
        <taxon>Streptophyta</taxon>
        <taxon>Embryophyta</taxon>
        <taxon>Tracheophyta</taxon>
        <taxon>Spermatophyta</taxon>
        <taxon>Magnoliopsida</taxon>
        <taxon>eudicotyledons</taxon>
        <taxon>Gunneridae</taxon>
        <taxon>Pentapetalae</taxon>
        <taxon>rosids</taxon>
        <taxon>malvids</taxon>
        <taxon>Brassicales</taxon>
        <taxon>Brassicaceae</taxon>
        <taxon>Brassiceae</taxon>
        <taxon>Brassica</taxon>
    </lineage>
</organism>
<feature type="region of interest" description="Disordered" evidence="1">
    <location>
        <begin position="39"/>
        <end position="60"/>
    </location>
</feature>
<gene>
    <name evidence="3" type="ORF">F2Q70_00039610</name>
</gene>
<keyword evidence="2" id="KW-0732">Signal</keyword>
<sequence>MASSPIVPSLVVVARATRVVCLLLRDLLACCNVPGTINGCSDGVDPPAVSDPDIDKSDRG</sequence>
<protein>
    <recommendedName>
        <fullName evidence="4">Secreted protein</fullName>
    </recommendedName>
</protein>
<name>A0A8S9K8C1_BRACR</name>
<evidence type="ECO:0000313" key="3">
    <source>
        <dbReference type="EMBL" id="KAF2590342.1"/>
    </source>
</evidence>
<feature type="signal peptide" evidence="2">
    <location>
        <begin position="1"/>
        <end position="16"/>
    </location>
</feature>
<proteinExistence type="predicted"/>
<evidence type="ECO:0000256" key="2">
    <source>
        <dbReference type="SAM" id="SignalP"/>
    </source>
</evidence>
<comment type="caution">
    <text evidence="3">The sequence shown here is derived from an EMBL/GenBank/DDBJ whole genome shotgun (WGS) entry which is preliminary data.</text>
</comment>
<evidence type="ECO:0000256" key="1">
    <source>
        <dbReference type="SAM" id="MobiDB-lite"/>
    </source>
</evidence>
<feature type="chain" id="PRO_5035868350" description="Secreted protein" evidence="2">
    <location>
        <begin position="17"/>
        <end position="60"/>
    </location>
</feature>
<accession>A0A8S9K8C1</accession>
<dbReference type="AlphaFoldDB" id="A0A8S9K8C1"/>